<evidence type="ECO:0000313" key="4">
    <source>
        <dbReference type="EMBL" id="KAA5465849.1"/>
    </source>
</evidence>
<organism evidence="4 5">
    <name type="scientific">Bacteroides caccae</name>
    <dbReference type="NCBI Taxonomy" id="47678"/>
    <lineage>
        <taxon>Bacteria</taxon>
        <taxon>Pseudomonadati</taxon>
        <taxon>Bacteroidota</taxon>
        <taxon>Bacteroidia</taxon>
        <taxon>Bacteroidales</taxon>
        <taxon>Bacteroidaceae</taxon>
        <taxon>Bacteroides</taxon>
    </lineage>
</organism>
<dbReference type="Proteomes" id="UP000475905">
    <property type="component" value="Unassembled WGS sequence"/>
</dbReference>
<gene>
    <name evidence="4" type="ORF">F2Y36_02370</name>
</gene>
<dbReference type="GO" id="GO:0016746">
    <property type="term" value="F:acyltransferase activity"/>
    <property type="evidence" value="ECO:0007669"/>
    <property type="project" value="UniProtKB-KW"/>
</dbReference>
<keyword evidence="2 4" id="KW-0808">Transferase</keyword>
<protein>
    <submittedName>
        <fullName evidence="4">Acyltransferase</fullName>
    </submittedName>
</protein>
<dbReference type="PANTHER" id="PTHR43300:SF12">
    <property type="entry name" value="CHLORAMPHENICOL ACETYLTRANSFERASE"/>
    <property type="match status" value="1"/>
</dbReference>
<sequence>MMCTSFYTNDELLDLGFQCVGSHVLISRKASLYGTKGMQIGDNVRIDDFCILSGEITLGSNIHIGAYSALYGSMGIELENNTGISPRSTLFSAMDDFGGDFMIGPIHPQKFTHVTGGRILLKQYSQIGVNCIVFPNVTLEEGSVAGAMSLINKSLPAWTISAGIPARVIRERSRMLLSLK</sequence>
<evidence type="ECO:0000256" key="1">
    <source>
        <dbReference type="ARBA" id="ARBA00007274"/>
    </source>
</evidence>
<evidence type="ECO:0000256" key="2">
    <source>
        <dbReference type="ARBA" id="ARBA00022679"/>
    </source>
</evidence>
<comment type="caution">
    <text evidence="4">The sequence shown here is derived from an EMBL/GenBank/DDBJ whole genome shotgun (WGS) entry which is preliminary data.</text>
</comment>
<dbReference type="CDD" id="cd04647">
    <property type="entry name" value="LbH_MAT_like"/>
    <property type="match status" value="1"/>
</dbReference>
<proteinExistence type="inferred from homology"/>
<dbReference type="PANTHER" id="PTHR43300">
    <property type="entry name" value="ACETYLTRANSFERASE"/>
    <property type="match status" value="1"/>
</dbReference>
<dbReference type="Gene3D" id="2.160.10.10">
    <property type="entry name" value="Hexapeptide repeat proteins"/>
    <property type="match status" value="1"/>
</dbReference>
<keyword evidence="3 4" id="KW-0012">Acyltransferase</keyword>
<dbReference type="InterPro" id="IPR050179">
    <property type="entry name" value="Trans_hexapeptide_repeat"/>
</dbReference>
<dbReference type="EMBL" id="VVYP01000002">
    <property type="protein sequence ID" value="KAA5465849.1"/>
    <property type="molecule type" value="Genomic_DNA"/>
</dbReference>
<name>A0A6L3KX73_9BACE</name>
<dbReference type="SUPFAM" id="SSF51161">
    <property type="entry name" value="Trimeric LpxA-like enzymes"/>
    <property type="match status" value="1"/>
</dbReference>
<accession>A0A6L3KX73</accession>
<reference evidence="4 5" key="1">
    <citation type="journal article" date="2019" name="Nat. Med.">
        <title>A library of human gut bacterial isolates paired with longitudinal multiomics data enables mechanistic microbiome research.</title>
        <authorList>
            <person name="Poyet M."/>
            <person name="Groussin M."/>
            <person name="Gibbons S.M."/>
            <person name="Avila-Pacheco J."/>
            <person name="Jiang X."/>
            <person name="Kearney S.M."/>
            <person name="Perrotta A.R."/>
            <person name="Berdy B."/>
            <person name="Zhao S."/>
            <person name="Lieberman T.D."/>
            <person name="Swanson P.K."/>
            <person name="Smith M."/>
            <person name="Roesemann S."/>
            <person name="Alexander J.E."/>
            <person name="Rich S.A."/>
            <person name="Livny J."/>
            <person name="Vlamakis H."/>
            <person name="Clish C."/>
            <person name="Bullock K."/>
            <person name="Deik A."/>
            <person name="Scott J."/>
            <person name="Pierce K.A."/>
            <person name="Xavier R.J."/>
            <person name="Alm E.J."/>
        </authorList>
    </citation>
    <scope>NUCLEOTIDE SEQUENCE [LARGE SCALE GENOMIC DNA]</scope>
    <source>
        <strain evidence="4 5">BIOML-A31</strain>
    </source>
</reference>
<dbReference type="InterPro" id="IPR011004">
    <property type="entry name" value="Trimer_LpxA-like_sf"/>
</dbReference>
<evidence type="ECO:0000313" key="5">
    <source>
        <dbReference type="Proteomes" id="UP000475905"/>
    </source>
</evidence>
<evidence type="ECO:0000256" key="3">
    <source>
        <dbReference type="ARBA" id="ARBA00023315"/>
    </source>
</evidence>
<comment type="similarity">
    <text evidence="1">Belongs to the transferase hexapeptide repeat family.</text>
</comment>
<dbReference type="AlphaFoldDB" id="A0A6L3KX73"/>